<evidence type="ECO:0008006" key="4">
    <source>
        <dbReference type="Google" id="ProtNLM"/>
    </source>
</evidence>
<organism evidence="2 3">
    <name type="scientific">Aureispira anguillae</name>
    <dbReference type="NCBI Taxonomy" id="2864201"/>
    <lineage>
        <taxon>Bacteria</taxon>
        <taxon>Pseudomonadati</taxon>
        <taxon>Bacteroidota</taxon>
        <taxon>Saprospiria</taxon>
        <taxon>Saprospirales</taxon>
        <taxon>Saprospiraceae</taxon>
        <taxon>Aureispira</taxon>
    </lineage>
</organism>
<dbReference type="RefSeq" id="WP_264790572.1">
    <property type="nucleotide sequence ID" value="NZ_AP026867.1"/>
</dbReference>
<sequence length="225" mass="26157">MNKLLSTILFFVVFSGLTIAQSFEEDMAKMEAAYQGVDDLYLEMENSIWQDQKMEKQQNTIIQKKGALYLYKMDEAIMLINTKYILMIDEVSKTIIYDKWTAEKAENLAKQHIPATADILKRYPSVVYQGTAKQHKNYVLENKNIQMSKVEISFEISTGFMRLVRYYYNPELVDKEIYTELKMKKIDTNPSFAASNFSEKRFITQVGNQFKGVGKYSNYAVRSAN</sequence>
<keyword evidence="1" id="KW-0732">Signal</keyword>
<gene>
    <name evidence="2" type="ORF">AsAng_0061970</name>
</gene>
<dbReference type="KEGG" id="aup:AsAng_0061970"/>
<dbReference type="Gene3D" id="2.50.20.10">
    <property type="entry name" value="Lipoprotein localisation LolA/LolB/LppX"/>
    <property type="match status" value="1"/>
</dbReference>
<protein>
    <recommendedName>
        <fullName evidence="4">Outer membrane lipoprotein-sorting protein</fullName>
    </recommendedName>
</protein>
<name>A0A915YLP3_9BACT</name>
<dbReference type="AlphaFoldDB" id="A0A915YLP3"/>
<evidence type="ECO:0000256" key="1">
    <source>
        <dbReference type="SAM" id="SignalP"/>
    </source>
</evidence>
<keyword evidence="3" id="KW-1185">Reference proteome</keyword>
<dbReference type="Proteomes" id="UP001060919">
    <property type="component" value="Chromosome"/>
</dbReference>
<reference evidence="2" key="1">
    <citation type="submission" date="2022-09" db="EMBL/GenBank/DDBJ databases">
        <title>Aureispira anguillicida sp. nov., isolated from Leptocephalus of Japanese eel Anguilla japonica.</title>
        <authorList>
            <person name="Yuasa K."/>
            <person name="Mekata T."/>
            <person name="Ikunari K."/>
        </authorList>
    </citation>
    <scope>NUCLEOTIDE SEQUENCE</scope>
    <source>
        <strain evidence="2">EL160426</strain>
    </source>
</reference>
<proteinExistence type="predicted"/>
<accession>A0A915YLP3</accession>
<feature type="signal peptide" evidence="1">
    <location>
        <begin position="1"/>
        <end position="20"/>
    </location>
</feature>
<evidence type="ECO:0000313" key="2">
    <source>
        <dbReference type="EMBL" id="BDS15413.1"/>
    </source>
</evidence>
<feature type="chain" id="PRO_5037632564" description="Outer membrane lipoprotein-sorting protein" evidence="1">
    <location>
        <begin position="21"/>
        <end position="225"/>
    </location>
</feature>
<evidence type="ECO:0000313" key="3">
    <source>
        <dbReference type="Proteomes" id="UP001060919"/>
    </source>
</evidence>
<dbReference type="EMBL" id="AP026867">
    <property type="protein sequence ID" value="BDS15413.1"/>
    <property type="molecule type" value="Genomic_DNA"/>
</dbReference>